<feature type="transmembrane region" description="Helical" evidence="6">
    <location>
        <begin position="136"/>
        <end position="158"/>
    </location>
</feature>
<keyword evidence="5 6" id="KW-0472">Membrane</keyword>
<dbReference type="RefSeq" id="WP_087253819.1">
    <property type="nucleotide sequence ID" value="NZ_JACJKH010000025.1"/>
</dbReference>
<dbReference type="PANTHER" id="PTHR30618:SF0">
    <property type="entry name" value="PURINE-URACIL PERMEASE NCS1"/>
    <property type="match status" value="1"/>
</dbReference>
<feature type="transmembrane region" description="Helical" evidence="6">
    <location>
        <begin position="289"/>
        <end position="308"/>
    </location>
</feature>
<feature type="transmembrane region" description="Helical" evidence="6">
    <location>
        <begin position="399"/>
        <end position="424"/>
    </location>
</feature>
<dbReference type="Proteomes" id="UP000775686">
    <property type="component" value="Unassembled WGS sequence"/>
</dbReference>
<evidence type="ECO:0000256" key="2">
    <source>
        <dbReference type="ARBA" id="ARBA00008974"/>
    </source>
</evidence>
<evidence type="ECO:0000313" key="8">
    <source>
        <dbReference type="Proteomes" id="UP000775686"/>
    </source>
</evidence>
<feature type="transmembrane region" description="Helical" evidence="6">
    <location>
        <begin position="352"/>
        <end position="378"/>
    </location>
</feature>
<evidence type="ECO:0000256" key="4">
    <source>
        <dbReference type="ARBA" id="ARBA00022989"/>
    </source>
</evidence>
<keyword evidence="8" id="KW-1185">Reference proteome</keyword>
<keyword evidence="3 6" id="KW-0812">Transmembrane</keyword>
<comment type="subcellular location">
    <subcellularLocation>
        <location evidence="1">Membrane</location>
        <topology evidence="1">Multi-pass membrane protein</topology>
    </subcellularLocation>
</comment>
<sequence>MSGQTREGENTGVEVGKDGLGPVPAEKRTMGAFSYWLVWIGGSVSTANLTLGSNLVSGGMNLMQAIIAIALGGLICAVCMALNDKLCYKTGIPYVVQLRGAFGYKGTLLPSLCRAIPAVIWYGFQSWVGASAINEISKIICGFDNIVLWFILFQALQIVLSAKGFQGIKIINNIGGAVVILALIYALITILSMHGDVVTEVVNKKGSWGLPFWGAITAFIGSNCALLVNIGDSVRELKPGYGAGTRCAAYGFAMVPSVVFMGIIGLLVTSVTGIANPIVGFAYIMPNKVITVITLLGIVFGVVTVNMLNNALPPIYVLAELAKLPVKKCAIIIGLLAYVTFPWELVKDSSAAGLNIFVLVSGAVLGPIFAILVVDYYINNRQKVTLKNYYNPDGPYRGINLAAIIGVAVGAVVGIIFLDISWIISLVPAGLVYYILNKVMNKDKAAD</sequence>
<dbReference type="EMBL" id="JACJKH010000025">
    <property type="protein sequence ID" value="MBM6745139.1"/>
    <property type="molecule type" value="Genomic_DNA"/>
</dbReference>
<proteinExistence type="inferred from homology"/>
<evidence type="ECO:0000256" key="3">
    <source>
        <dbReference type="ARBA" id="ARBA00022692"/>
    </source>
</evidence>
<accession>A0ABS2EJH4</accession>
<reference evidence="7 8" key="1">
    <citation type="journal article" date="2021" name="Sci. Rep.">
        <title>The distribution of antibiotic resistance genes in chicken gut microbiota commensals.</title>
        <authorList>
            <person name="Juricova H."/>
            <person name="Matiasovicova J."/>
            <person name="Kubasova T."/>
            <person name="Cejkova D."/>
            <person name="Rychlik I."/>
        </authorList>
    </citation>
    <scope>NUCLEOTIDE SEQUENCE [LARGE SCALE GENOMIC DNA]</scope>
    <source>
        <strain evidence="7 8">An770</strain>
    </source>
</reference>
<dbReference type="CDD" id="cd10323">
    <property type="entry name" value="SLC-NCS1sbd"/>
    <property type="match status" value="1"/>
</dbReference>
<dbReference type="PANTHER" id="PTHR30618">
    <property type="entry name" value="NCS1 FAMILY PURINE/PYRIMIDINE TRANSPORTER"/>
    <property type="match status" value="1"/>
</dbReference>
<keyword evidence="4 6" id="KW-1133">Transmembrane helix</keyword>
<feature type="transmembrane region" description="Helical" evidence="6">
    <location>
        <begin position="36"/>
        <end position="56"/>
    </location>
</feature>
<feature type="transmembrane region" description="Helical" evidence="6">
    <location>
        <begin position="170"/>
        <end position="190"/>
    </location>
</feature>
<gene>
    <name evidence="7" type="ORF">H6A32_12675</name>
</gene>
<dbReference type="InterPro" id="IPR045225">
    <property type="entry name" value="Uracil/uridine/allantoin_perm"/>
</dbReference>
<feature type="transmembrane region" description="Helical" evidence="6">
    <location>
        <begin position="62"/>
        <end position="82"/>
    </location>
</feature>
<dbReference type="InterPro" id="IPR001248">
    <property type="entry name" value="Pur-cyt_permease"/>
</dbReference>
<evidence type="ECO:0000313" key="7">
    <source>
        <dbReference type="EMBL" id="MBM6745139.1"/>
    </source>
</evidence>
<organism evidence="7 8">
    <name type="scientific">Drancourtella massiliensis</name>
    <dbReference type="NCBI Taxonomy" id="1632013"/>
    <lineage>
        <taxon>Bacteria</taxon>
        <taxon>Bacillati</taxon>
        <taxon>Bacillota</taxon>
        <taxon>Clostridia</taxon>
        <taxon>Eubacteriales</taxon>
        <taxon>Oscillospiraceae</taxon>
        <taxon>Drancourtella</taxon>
    </lineage>
</organism>
<name>A0ABS2EJH4_9FIRM</name>
<evidence type="ECO:0000256" key="6">
    <source>
        <dbReference type="SAM" id="Phobius"/>
    </source>
</evidence>
<protein>
    <submittedName>
        <fullName evidence="7">Cytosine permease</fullName>
    </submittedName>
</protein>
<evidence type="ECO:0000256" key="1">
    <source>
        <dbReference type="ARBA" id="ARBA00004141"/>
    </source>
</evidence>
<feature type="transmembrane region" description="Helical" evidence="6">
    <location>
        <begin position="210"/>
        <end position="228"/>
    </location>
</feature>
<dbReference type="Gene3D" id="1.10.4160.10">
    <property type="entry name" value="Hydantoin permease"/>
    <property type="match status" value="1"/>
</dbReference>
<comment type="similarity">
    <text evidence="2">Belongs to the purine-cytosine permease (2.A.39) family.</text>
</comment>
<comment type="caution">
    <text evidence="7">The sequence shown here is derived from an EMBL/GenBank/DDBJ whole genome shotgun (WGS) entry which is preliminary data.</text>
</comment>
<feature type="transmembrane region" description="Helical" evidence="6">
    <location>
        <begin position="329"/>
        <end position="346"/>
    </location>
</feature>
<dbReference type="Pfam" id="PF02133">
    <property type="entry name" value="Transp_cyt_pur"/>
    <property type="match status" value="1"/>
</dbReference>
<evidence type="ECO:0000256" key="5">
    <source>
        <dbReference type="ARBA" id="ARBA00023136"/>
    </source>
</evidence>
<feature type="transmembrane region" description="Helical" evidence="6">
    <location>
        <begin position="249"/>
        <end position="269"/>
    </location>
</feature>
<feature type="transmembrane region" description="Helical" evidence="6">
    <location>
        <begin position="102"/>
        <end position="124"/>
    </location>
</feature>